<dbReference type="AlphaFoldDB" id="A0A4Q0P540"/>
<proteinExistence type="predicted"/>
<accession>A0A4Q0P540</accession>
<evidence type="ECO:0000313" key="2">
    <source>
        <dbReference type="Proteomes" id="UP000289859"/>
    </source>
</evidence>
<gene>
    <name evidence="1" type="ORF">DSM02_1965</name>
</gene>
<organism evidence="1 2">
    <name type="scientific">Leeuwenhoekiella polynyae</name>
    <dbReference type="NCBI Taxonomy" id="1550906"/>
    <lineage>
        <taxon>Bacteria</taxon>
        <taxon>Pseudomonadati</taxon>
        <taxon>Bacteroidota</taxon>
        <taxon>Flavobacteriia</taxon>
        <taxon>Flavobacteriales</taxon>
        <taxon>Flavobacteriaceae</taxon>
        <taxon>Leeuwenhoekiella</taxon>
    </lineage>
</organism>
<sequence length="33" mass="3825">MERAVNYAVQNSCNYLIETRGFESWEVSKNKSA</sequence>
<keyword evidence="2" id="KW-1185">Reference proteome</keyword>
<evidence type="ECO:0000313" key="1">
    <source>
        <dbReference type="EMBL" id="RXG21720.1"/>
    </source>
</evidence>
<comment type="caution">
    <text evidence="1">The sequence shown here is derived from an EMBL/GenBank/DDBJ whole genome shotgun (WGS) entry which is preliminary data.</text>
</comment>
<dbReference type="EMBL" id="QOVK01000007">
    <property type="protein sequence ID" value="RXG21720.1"/>
    <property type="molecule type" value="Genomic_DNA"/>
</dbReference>
<reference evidence="1 2" key="1">
    <citation type="submission" date="2018-07" db="EMBL/GenBank/DDBJ databases">
        <title>Leeuwenhoekiella genomics.</title>
        <authorList>
            <person name="Tahon G."/>
            <person name="Willems A."/>
        </authorList>
    </citation>
    <scope>NUCLEOTIDE SEQUENCE [LARGE SCALE GENOMIC DNA]</scope>
    <source>
        <strain evidence="1 2">LMG 29608</strain>
    </source>
</reference>
<protein>
    <submittedName>
        <fullName evidence="1">Uncharacterized protein</fullName>
    </submittedName>
</protein>
<name>A0A4Q0P540_9FLAO</name>
<dbReference type="Proteomes" id="UP000289859">
    <property type="component" value="Unassembled WGS sequence"/>
</dbReference>